<reference evidence="1 2" key="1">
    <citation type="journal article" date="2016" name="Genome Announc.">
        <title>Complete Genome Sequences of Five Bacteriophages That Infect Rhodobacter capsulatus.</title>
        <authorList>
            <person name="Bollivar D.W."/>
            <person name="Bernardoni B."/>
            <person name="Bockman M.R."/>
            <person name="Miller B.M."/>
            <person name="Russell D.A."/>
            <person name="Delesalle V.A."/>
            <person name="Krukonis G.P."/>
            <person name="Hatfull G.F."/>
            <person name="Cross M.R."/>
            <person name="Szewczyk M.M."/>
            <person name="Eppurath A."/>
        </authorList>
    </citation>
    <scope>NUCLEOTIDE SEQUENCE [LARGE SCALE GENOMIC DNA]</scope>
</reference>
<sequence>MTDEPVEARNPRIVPASNLGEDVERHYVEMGLALELQPNEAFAIPKSGFSLKLLRRIAEDMSTAQKPFVVFEHDDPPVFEVRRLHPGRSPKRFYEYVGKSEEAQPIEDESKSEEKATLLETISEILNGSIEEARKYEPKFTQDWKSGSVISYSMLHKKNAGKAIFRKSGMGSTAAIKAALTQLVAEGKLYEIPEAFASQAYGASGKLYRLFNEERND</sequence>
<organism evidence="1 2">
    <name type="scientific">Rhodobacter phage RcSpartan</name>
    <dbReference type="NCBI Taxonomy" id="1662331"/>
    <lineage>
        <taxon>Viruses</taxon>
        <taxon>Duplodnaviria</taxon>
        <taxon>Heunggongvirae</taxon>
        <taxon>Uroviricota</taxon>
        <taxon>Caudoviricetes</taxon>
        <taxon>Titanvirus</taxon>
        <taxon>Titanvirus rcspartan</taxon>
    </lineage>
</organism>
<keyword evidence="2" id="KW-1185">Reference proteome</keyword>
<protein>
    <submittedName>
        <fullName evidence="1">Uncharacterized protein</fullName>
    </submittedName>
</protein>
<evidence type="ECO:0000313" key="1">
    <source>
        <dbReference type="EMBL" id="AKU43231.1"/>
    </source>
</evidence>
<evidence type="ECO:0000313" key="2">
    <source>
        <dbReference type="Proteomes" id="UP000222205"/>
    </source>
</evidence>
<gene>
    <name evidence="1" type="ORF">RCSPARTAN_48</name>
</gene>
<dbReference type="EMBL" id="KR935215">
    <property type="protein sequence ID" value="AKU43231.1"/>
    <property type="molecule type" value="Genomic_DNA"/>
</dbReference>
<dbReference type="Proteomes" id="UP000222205">
    <property type="component" value="Segment"/>
</dbReference>
<name>A0A0K1LL40_9CAUD</name>
<proteinExistence type="predicted"/>
<accession>A0A0K1LL40</accession>
<dbReference type="OrthoDB" id="30416at10239"/>